<evidence type="ECO:0000313" key="2">
    <source>
        <dbReference type="Proteomes" id="UP000305792"/>
    </source>
</evidence>
<dbReference type="AlphaFoldDB" id="A0A4S8PCL8"/>
<dbReference type="EMBL" id="STGX01000016">
    <property type="protein sequence ID" value="THV25989.1"/>
    <property type="molecule type" value="Genomic_DNA"/>
</dbReference>
<dbReference type="RefSeq" id="WP_136531437.1">
    <property type="nucleotide sequence ID" value="NZ_STGX01000016.1"/>
</dbReference>
<proteinExistence type="predicted"/>
<reference evidence="1 2" key="1">
    <citation type="journal article" date="2018" name="Int. J. Syst. Evol. Microbiol.">
        <title>Glycomyces paridis sp. nov., isolated from the medicinal plant Paris polyphylla.</title>
        <authorList>
            <person name="Fang X.M."/>
            <person name="Bai J.L."/>
            <person name="Su J."/>
            <person name="Zhao L.L."/>
            <person name="Liu H.Y."/>
            <person name="Ma B.P."/>
            <person name="Zhang Y.Q."/>
            <person name="Yu L.Y."/>
        </authorList>
    </citation>
    <scope>NUCLEOTIDE SEQUENCE [LARGE SCALE GENOMIC DNA]</scope>
    <source>
        <strain evidence="1 2">CPCC 204357</strain>
    </source>
</reference>
<keyword evidence="2" id="KW-1185">Reference proteome</keyword>
<comment type="caution">
    <text evidence="1">The sequence shown here is derived from an EMBL/GenBank/DDBJ whole genome shotgun (WGS) entry which is preliminary data.</text>
</comment>
<organism evidence="1 2">
    <name type="scientific">Glycomyces paridis</name>
    <dbReference type="NCBI Taxonomy" id="2126555"/>
    <lineage>
        <taxon>Bacteria</taxon>
        <taxon>Bacillati</taxon>
        <taxon>Actinomycetota</taxon>
        <taxon>Actinomycetes</taxon>
        <taxon>Glycomycetales</taxon>
        <taxon>Glycomycetaceae</taxon>
        <taxon>Glycomyces</taxon>
    </lineage>
</organism>
<accession>A0A4S8PCL8</accession>
<sequence>MADLIKAKVWLLGKCDLCGTPIDRIEREGTTVWHFHVAPEPVSGMPHTPTPGCTCHPTDESTWTRYGSAVEPGSMWEPNPECPEHGAHTEILAAQERAGDTRTADADSGRGTGVAETLTGAQEYENGRRIAVSMMDRAEAKHRHANGTPHLREHCETCAEEYWSNRLRPVHNREAAASLRAYVAAQPSIDPDDRHACGYRDGIIWAAERLESVAKDDESDSLTERTGT</sequence>
<evidence type="ECO:0000313" key="1">
    <source>
        <dbReference type="EMBL" id="THV25989.1"/>
    </source>
</evidence>
<gene>
    <name evidence="1" type="ORF">E9998_19845</name>
</gene>
<name>A0A4S8PCL8_9ACTN</name>
<protein>
    <submittedName>
        <fullName evidence="1">Uncharacterized protein</fullName>
    </submittedName>
</protein>
<dbReference type="Proteomes" id="UP000305792">
    <property type="component" value="Unassembled WGS sequence"/>
</dbReference>